<dbReference type="Gene3D" id="2.60.40.10">
    <property type="entry name" value="Immunoglobulins"/>
    <property type="match status" value="6"/>
</dbReference>
<dbReference type="SMART" id="SM00408">
    <property type="entry name" value="IGc2"/>
    <property type="match status" value="2"/>
</dbReference>
<comment type="subcellular location">
    <subcellularLocation>
        <location evidence="1">Membrane</location>
        <topology evidence="1">Single-pass type I membrane protein</topology>
    </subcellularLocation>
</comment>
<dbReference type="InterPro" id="IPR003961">
    <property type="entry name" value="FN3_dom"/>
</dbReference>
<evidence type="ECO:0000256" key="4">
    <source>
        <dbReference type="ARBA" id="ARBA00023157"/>
    </source>
</evidence>
<evidence type="ECO:0000256" key="5">
    <source>
        <dbReference type="ARBA" id="ARBA00023180"/>
    </source>
</evidence>
<evidence type="ECO:0000259" key="8">
    <source>
        <dbReference type="PROSITE" id="PS50835"/>
    </source>
</evidence>
<feature type="domain" description="Ig-like" evidence="8">
    <location>
        <begin position="206"/>
        <end position="284"/>
    </location>
</feature>
<evidence type="ECO:0000256" key="2">
    <source>
        <dbReference type="ARBA" id="ARBA00022737"/>
    </source>
</evidence>
<keyword evidence="11" id="KW-1185">Reference proteome</keyword>
<dbReference type="GO" id="GO:0005911">
    <property type="term" value="C:cell-cell junction"/>
    <property type="evidence" value="ECO:0007669"/>
    <property type="project" value="TreeGrafter"/>
</dbReference>
<dbReference type="Pfam" id="PF07679">
    <property type="entry name" value="I-set"/>
    <property type="match status" value="1"/>
</dbReference>
<dbReference type="GO" id="GO:0098609">
    <property type="term" value="P:cell-cell adhesion"/>
    <property type="evidence" value="ECO:0007669"/>
    <property type="project" value="TreeGrafter"/>
</dbReference>
<evidence type="ECO:0000256" key="7">
    <source>
        <dbReference type="SAM" id="Phobius"/>
    </source>
</evidence>
<dbReference type="AlphaFoldDB" id="A0A9D4EV94"/>
<dbReference type="InterPro" id="IPR013783">
    <property type="entry name" value="Ig-like_fold"/>
</dbReference>
<dbReference type="PANTHER" id="PTHR11640">
    <property type="entry name" value="NEPHRIN"/>
    <property type="match status" value="1"/>
</dbReference>
<reference evidence="10" key="2">
    <citation type="submission" date="2020-11" db="EMBL/GenBank/DDBJ databases">
        <authorList>
            <person name="McCartney M.A."/>
            <person name="Auch B."/>
            <person name="Kono T."/>
            <person name="Mallez S."/>
            <person name="Becker A."/>
            <person name="Gohl D.M."/>
            <person name="Silverstein K.A.T."/>
            <person name="Koren S."/>
            <person name="Bechman K.B."/>
            <person name="Herman A."/>
            <person name="Abrahante J.E."/>
            <person name="Garbe J."/>
        </authorList>
    </citation>
    <scope>NUCLEOTIDE SEQUENCE</scope>
    <source>
        <strain evidence="10">Duluth1</strain>
        <tissue evidence="10">Whole animal</tissue>
    </source>
</reference>
<keyword evidence="6" id="KW-0393">Immunoglobulin domain</keyword>
<dbReference type="InterPro" id="IPR036179">
    <property type="entry name" value="Ig-like_dom_sf"/>
</dbReference>
<gene>
    <name evidence="10" type="ORF">DPMN_164451</name>
</gene>
<keyword evidence="7" id="KW-0812">Transmembrane</keyword>
<dbReference type="SUPFAM" id="SSF49265">
    <property type="entry name" value="Fibronectin type III"/>
    <property type="match status" value="1"/>
</dbReference>
<dbReference type="InterPro" id="IPR003598">
    <property type="entry name" value="Ig_sub2"/>
</dbReference>
<dbReference type="SMART" id="SM00409">
    <property type="entry name" value="IG"/>
    <property type="match status" value="6"/>
</dbReference>
<keyword evidence="4" id="KW-1015">Disulfide bond</keyword>
<dbReference type="Pfam" id="PF08205">
    <property type="entry name" value="C2-set_2"/>
    <property type="match status" value="1"/>
</dbReference>
<dbReference type="CDD" id="cd00063">
    <property type="entry name" value="FN3"/>
    <property type="match status" value="1"/>
</dbReference>
<keyword evidence="2" id="KW-0677">Repeat</keyword>
<feature type="domain" description="Ig-like" evidence="8">
    <location>
        <begin position="114"/>
        <end position="194"/>
    </location>
</feature>
<evidence type="ECO:0000256" key="6">
    <source>
        <dbReference type="ARBA" id="ARBA00023319"/>
    </source>
</evidence>
<feature type="domain" description="Fibronectin type-III" evidence="9">
    <location>
        <begin position="803"/>
        <end position="900"/>
    </location>
</feature>
<dbReference type="InterPro" id="IPR051275">
    <property type="entry name" value="Cell_adhesion_signaling"/>
</dbReference>
<feature type="transmembrane region" description="Helical" evidence="7">
    <location>
        <begin position="910"/>
        <end position="933"/>
    </location>
</feature>
<evidence type="ECO:0000313" key="10">
    <source>
        <dbReference type="EMBL" id="KAH3786344.1"/>
    </source>
</evidence>
<dbReference type="PROSITE" id="PS50835">
    <property type="entry name" value="IG_LIKE"/>
    <property type="match status" value="5"/>
</dbReference>
<keyword evidence="7" id="KW-1133">Transmembrane helix</keyword>
<dbReference type="SUPFAM" id="SSF48726">
    <property type="entry name" value="Immunoglobulin"/>
    <property type="match status" value="4"/>
</dbReference>
<dbReference type="PROSITE" id="PS50853">
    <property type="entry name" value="FN3"/>
    <property type="match status" value="1"/>
</dbReference>
<dbReference type="PANTHER" id="PTHR11640:SF31">
    <property type="entry name" value="IRREGULAR CHIASM C-ROUGHEST PROTEIN-RELATED"/>
    <property type="match status" value="1"/>
</dbReference>
<name>A0A9D4EV94_DREPO</name>
<dbReference type="InterPro" id="IPR007110">
    <property type="entry name" value="Ig-like_dom"/>
</dbReference>
<dbReference type="GO" id="GO:0050839">
    <property type="term" value="F:cell adhesion molecule binding"/>
    <property type="evidence" value="ECO:0007669"/>
    <property type="project" value="TreeGrafter"/>
</dbReference>
<reference evidence="10" key="1">
    <citation type="journal article" date="2019" name="bioRxiv">
        <title>The Genome of the Zebra Mussel, Dreissena polymorpha: A Resource for Invasive Species Research.</title>
        <authorList>
            <person name="McCartney M.A."/>
            <person name="Auch B."/>
            <person name="Kono T."/>
            <person name="Mallez S."/>
            <person name="Zhang Y."/>
            <person name="Obille A."/>
            <person name="Becker A."/>
            <person name="Abrahante J.E."/>
            <person name="Garbe J."/>
            <person name="Badalamenti J.P."/>
            <person name="Herman A."/>
            <person name="Mangelson H."/>
            <person name="Liachko I."/>
            <person name="Sullivan S."/>
            <person name="Sone E.D."/>
            <person name="Koren S."/>
            <person name="Silverstein K.A.T."/>
            <person name="Beckman K.B."/>
            <person name="Gohl D.M."/>
        </authorList>
    </citation>
    <scope>NUCLEOTIDE SEQUENCE</scope>
    <source>
        <strain evidence="10">Duluth1</strain>
        <tissue evidence="10">Whole animal</tissue>
    </source>
</reference>
<dbReference type="GO" id="GO:0005886">
    <property type="term" value="C:plasma membrane"/>
    <property type="evidence" value="ECO:0007669"/>
    <property type="project" value="TreeGrafter"/>
</dbReference>
<sequence>MTSPSSETVNVIENSTQIFICQTDWGEPAATVTWFKSLEASDAAITIGITHVESNKNGTIQVTSTLRYTATRADTNYTVFCKATNGGVVTQSVKKPLLAIMYPPPNGPVKEGLPGADVYNMIRGSSTQQHLKCSVTGGYPLPTLSWNCYGGAQNGSTQGNTVTSTVYWVAGVNVDSNCTCTAQQSGTGWARTMSAPVNVLYTPSSPNCTVGSAWLTTGNIRVIKGRTLTIACSTSANPLPTYTWTLPSGGTHSNNSLSVPNVNTEGTYRLSVRNTMEPTRGDIEMGIGYTTFNIEILASPSEPVFYYGISPSGSAIPSNNLDVIKGTRFSVTCFATGNPAPTMTWDGSNQTWSAIAQYNLSKTCSVVNILNPTGYSQEQGTSQETKLTVGVLFPPAVIECTVGSARFTSAPVYVKRDSTFIIRCNSTSFPAPYNYTWTLPNGETRVGPELSVQNIHSVQSNQYQVTVSNIMVPSFGEVTIGTYSTSLDIQLLYPPHIQSGIHIQGDSSTFSVNDSYISTVENSTFTLSFNVTPGYPSATQYTWSRRIGNTQSSTRAKTVINIKRNDADSYIFNAFNRMNPTGFGEETGTASHNVYINVKYRSVITTFYAHAALGDVIVKAPEGTTFKLTCVTDSNPLPKITLTKNGATVQEITSVKQMEYNKPNISCENDMGEYTCLSKNELNPSPDMRTLHLYVLCKPRLSSFAQNASYITGSLRSSANLSITVVAYPTPNYTWQKMSESGWTMLVPSARMSIVTSADHLQSNVSISDIQEADFGSYRVVSNNSEGEISIVLYFQVAFRPKIPRYFHYTQSLHPEASATFYWLAGYNGGYIQTFYIEYKQIESQRWDQVTVVEDKHEQLMNITVGNLRPETEYQARIYAINKIGSSDISDSINFTTLGTIATQKSVSNIGLIIAGIVPGCILVGVIAILIYMRLTYRIHLTKKCNETHAALYDDVSSRNEITNRVYDGLSSASRIIVAV</sequence>
<protein>
    <submittedName>
        <fullName evidence="10">Uncharacterized protein</fullName>
    </submittedName>
</protein>
<feature type="domain" description="Ig-like" evidence="8">
    <location>
        <begin position="622"/>
        <end position="692"/>
    </location>
</feature>
<dbReference type="Proteomes" id="UP000828390">
    <property type="component" value="Unassembled WGS sequence"/>
</dbReference>
<proteinExistence type="predicted"/>
<feature type="domain" description="Ig-like" evidence="8">
    <location>
        <begin position="4"/>
        <end position="94"/>
    </location>
</feature>
<evidence type="ECO:0000313" key="11">
    <source>
        <dbReference type="Proteomes" id="UP000828390"/>
    </source>
</evidence>
<evidence type="ECO:0000256" key="1">
    <source>
        <dbReference type="ARBA" id="ARBA00004479"/>
    </source>
</evidence>
<evidence type="ECO:0000259" key="9">
    <source>
        <dbReference type="PROSITE" id="PS50853"/>
    </source>
</evidence>
<keyword evidence="3 7" id="KW-0472">Membrane</keyword>
<accession>A0A9D4EV94</accession>
<dbReference type="Pfam" id="PF00041">
    <property type="entry name" value="fn3"/>
    <property type="match status" value="1"/>
</dbReference>
<comment type="caution">
    <text evidence="10">The sequence shown here is derived from an EMBL/GenBank/DDBJ whole genome shotgun (WGS) entry which is preliminary data.</text>
</comment>
<dbReference type="EMBL" id="JAIWYP010000008">
    <property type="protein sequence ID" value="KAH3786344.1"/>
    <property type="molecule type" value="Genomic_DNA"/>
</dbReference>
<evidence type="ECO:0000256" key="3">
    <source>
        <dbReference type="ARBA" id="ARBA00023136"/>
    </source>
</evidence>
<keyword evidence="5" id="KW-0325">Glycoprotein</keyword>
<organism evidence="10 11">
    <name type="scientific">Dreissena polymorpha</name>
    <name type="common">Zebra mussel</name>
    <name type="synonym">Mytilus polymorpha</name>
    <dbReference type="NCBI Taxonomy" id="45954"/>
    <lineage>
        <taxon>Eukaryota</taxon>
        <taxon>Metazoa</taxon>
        <taxon>Spiralia</taxon>
        <taxon>Lophotrochozoa</taxon>
        <taxon>Mollusca</taxon>
        <taxon>Bivalvia</taxon>
        <taxon>Autobranchia</taxon>
        <taxon>Heteroconchia</taxon>
        <taxon>Euheterodonta</taxon>
        <taxon>Imparidentia</taxon>
        <taxon>Neoheterodontei</taxon>
        <taxon>Myida</taxon>
        <taxon>Dreissenoidea</taxon>
        <taxon>Dreissenidae</taxon>
        <taxon>Dreissena</taxon>
    </lineage>
</organism>
<dbReference type="InterPro" id="IPR036116">
    <property type="entry name" value="FN3_sf"/>
</dbReference>
<dbReference type="InterPro" id="IPR003599">
    <property type="entry name" value="Ig_sub"/>
</dbReference>
<dbReference type="SMART" id="SM00060">
    <property type="entry name" value="FN3"/>
    <property type="match status" value="1"/>
</dbReference>
<dbReference type="InterPro" id="IPR013162">
    <property type="entry name" value="CD80_C2-set"/>
</dbReference>
<feature type="domain" description="Ig-like" evidence="8">
    <location>
        <begin position="311"/>
        <end position="345"/>
    </location>
</feature>
<dbReference type="InterPro" id="IPR013098">
    <property type="entry name" value="Ig_I-set"/>
</dbReference>